<dbReference type="AlphaFoldDB" id="A0A498K0G3"/>
<name>A0A498K0G3_MALDO</name>
<keyword evidence="2" id="KW-1185">Reference proteome</keyword>
<dbReference type="SUPFAM" id="SSF46785">
    <property type="entry name" value="Winged helix' DNA-binding domain"/>
    <property type="match status" value="1"/>
</dbReference>
<proteinExistence type="predicted"/>
<accession>A0A498K0G3</accession>
<dbReference type="EMBL" id="RDQH01000330">
    <property type="protein sequence ID" value="RXI01640.1"/>
    <property type="molecule type" value="Genomic_DNA"/>
</dbReference>
<gene>
    <name evidence="1" type="ORF">DVH24_014989</name>
</gene>
<dbReference type="InterPro" id="IPR036390">
    <property type="entry name" value="WH_DNA-bd_sf"/>
</dbReference>
<dbReference type="Proteomes" id="UP000290289">
    <property type="component" value="Chromosome 4"/>
</dbReference>
<comment type="caution">
    <text evidence="1">The sequence shown here is derived from an EMBL/GenBank/DDBJ whole genome shotgun (WGS) entry which is preliminary data.</text>
</comment>
<evidence type="ECO:0000313" key="1">
    <source>
        <dbReference type="EMBL" id="RXI01640.1"/>
    </source>
</evidence>
<sequence>MGSSTFIYKLYVMLAQSITDPRTREVLSWKEDNLSFEIKDYKGFDLLMGALFFRHKKWPARFCHYGIKCKFNHPSLQRGQPNCLSQFNMITDKVPARVRERDPPTEKRRWTI</sequence>
<evidence type="ECO:0000313" key="2">
    <source>
        <dbReference type="Proteomes" id="UP000290289"/>
    </source>
</evidence>
<protein>
    <submittedName>
        <fullName evidence="1">Uncharacterized protein</fullName>
    </submittedName>
</protein>
<reference evidence="1 2" key="1">
    <citation type="submission" date="2018-10" db="EMBL/GenBank/DDBJ databases">
        <title>A high-quality apple genome assembly.</title>
        <authorList>
            <person name="Hu J."/>
        </authorList>
    </citation>
    <scope>NUCLEOTIDE SEQUENCE [LARGE SCALE GENOMIC DNA]</scope>
    <source>
        <strain evidence="2">cv. HFTH1</strain>
        <tissue evidence="1">Young leaf</tissue>
    </source>
</reference>
<organism evidence="1 2">
    <name type="scientific">Malus domestica</name>
    <name type="common">Apple</name>
    <name type="synonym">Pyrus malus</name>
    <dbReference type="NCBI Taxonomy" id="3750"/>
    <lineage>
        <taxon>Eukaryota</taxon>
        <taxon>Viridiplantae</taxon>
        <taxon>Streptophyta</taxon>
        <taxon>Embryophyta</taxon>
        <taxon>Tracheophyta</taxon>
        <taxon>Spermatophyta</taxon>
        <taxon>Magnoliopsida</taxon>
        <taxon>eudicotyledons</taxon>
        <taxon>Gunneridae</taxon>
        <taxon>Pentapetalae</taxon>
        <taxon>rosids</taxon>
        <taxon>fabids</taxon>
        <taxon>Rosales</taxon>
        <taxon>Rosaceae</taxon>
        <taxon>Amygdaloideae</taxon>
        <taxon>Maleae</taxon>
        <taxon>Malus</taxon>
    </lineage>
</organism>